<evidence type="ECO:0000313" key="1">
    <source>
        <dbReference type="EMBL" id="KKM16785.1"/>
    </source>
</evidence>
<sequence>MLMEEIDQVKNEIVDQFLHPNKMAKIFEKRLGKKYRAIFSAYKTPKLNPDDMTVNAYFDPEGPKKIEIVLVYSSGIKRGLKIHEDGWEHLAFRIYQAYQHELIHKKQWKKKKNKREKDRNYFTDPAEIDAHAHDIALEFLFNGFTVEEAINNLKNYKSVCLTESITLFSYLVYFQYEDHPALRKLIKRTVYYLENK</sequence>
<dbReference type="AlphaFoldDB" id="A0A0F9KN89"/>
<comment type="caution">
    <text evidence="1">The sequence shown here is derived from an EMBL/GenBank/DDBJ whole genome shotgun (WGS) entry which is preliminary data.</text>
</comment>
<reference evidence="1" key="1">
    <citation type="journal article" date="2015" name="Nature">
        <title>Complex archaea that bridge the gap between prokaryotes and eukaryotes.</title>
        <authorList>
            <person name="Spang A."/>
            <person name="Saw J.H."/>
            <person name="Jorgensen S.L."/>
            <person name="Zaremba-Niedzwiedzka K."/>
            <person name="Martijn J."/>
            <person name="Lind A.E."/>
            <person name="van Eijk R."/>
            <person name="Schleper C."/>
            <person name="Guy L."/>
            <person name="Ettema T.J."/>
        </authorList>
    </citation>
    <scope>NUCLEOTIDE SEQUENCE</scope>
</reference>
<organism evidence="1">
    <name type="scientific">marine sediment metagenome</name>
    <dbReference type="NCBI Taxonomy" id="412755"/>
    <lineage>
        <taxon>unclassified sequences</taxon>
        <taxon>metagenomes</taxon>
        <taxon>ecological metagenomes</taxon>
    </lineage>
</organism>
<name>A0A0F9KN89_9ZZZZ</name>
<protein>
    <submittedName>
        <fullName evidence="1">Uncharacterized protein</fullName>
    </submittedName>
</protein>
<proteinExistence type="predicted"/>
<gene>
    <name evidence="1" type="ORF">LCGC14_1682330</name>
</gene>
<dbReference type="EMBL" id="LAZR01014599">
    <property type="protein sequence ID" value="KKM16785.1"/>
    <property type="molecule type" value="Genomic_DNA"/>
</dbReference>
<accession>A0A0F9KN89</accession>